<name>A0A8X6HHC0_TRICU</name>
<gene>
    <name evidence="1" type="ORF">TNCT_179241</name>
</gene>
<evidence type="ECO:0000313" key="2">
    <source>
        <dbReference type="Proteomes" id="UP000887116"/>
    </source>
</evidence>
<organism evidence="1 2">
    <name type="scientific">Trichonephila clavata</name>
    <name type="common">Joro spider</name>
    <name type="synonym">Nephila clavata</name>
    <dbReference type="NCBI Taxonomy" id="2740835"/>
    <lineage>
        <taxon>Eukaryota</taxon>
        <taxon>Metazoa</taxon>
        <taxon>Ecdysozoa</taxon>
        <taxon>Arthropoda</taxon>
        <taxon>Chelicerata</taxon>
        <taxon>Arachnida</taxon>
        <taxon>Araneae</taxon>
        <taxon>Araneomorphae</taxon>
        <taxon>Entelegynae</taxon>
        <taxon>Araneoidea</taxon>
        <taxon>Nephilidae</taxon>
        <taxon>Trichonephila</taxon>
    </lineage>
</organism>
<accession>A0A8X6HHC0</accession>
<sequence>MVWALISVGGQYARPYRATTGLCAMSMDNIARVRRDRFVKQYVKCETFFEWNGHHVPFDLFLFGIWIPFRSL</sequence>
<proteinExistence type="predicted"/>
<dbReference type="Proteomes" id="UP000887116">
    <property type="component" value="Unassembled WGS sequence"/>
</dbReference>
<protein>
    <submittedName>
        <fullName evidence="1">Uncharacterized protein</fullName>
    </submittedName>
</protein>
<dbReference type="EMBL" id="BMAO01005678">
    <property type="protein sequence ID" value="GFR03079.1"/>
    <property type="molecule type" value="Genomic_DNA"/>
</dbReference>
<keyword evidence="2" id="KW-1185">Reference proteome</keyword>
<reference evidence="1" key="1">
    <citation type="submission" date="2020-07" db="EMBL/GenBank/DDBJ databases">
        <title>Multicomponent nature underlies the extraordinary mechanical properties of spider dragline silk.</title>
        <authorList>
            <person name="Kono N."/>
            <person name="Nakamura H."/>
            <person name="Mori M."/>
            <person name="Yoshida Y."/>
            <person name="Ohtoshi R."/>
            <person name="Malay A.D."/>
            <person name="Moran D.A.P."/>
            <person name="Tomita M."/>
            <person name="Numata K."/>
            <person name="Arakawa K."/>
        </authorList>
    </citation>
    <scope>NUCLEOTIDE SEQUENCE</scope>
</reference>
<comment type="caution">
    <text evidence="1">The sequence shown here is derived from an EMBL/GenBank/DDBJ whole genome shotgun (WGS) entry which is preliminary data.</text>
</comment>
<dbReference type="AlphaFoldDB" id="A0A8X6HHC0"/>
<evidence type="ECO:0000313" key="1">
    <source>
        <dbReference type="EMBL" id="GFR03079.1"/>
    </source>
</evidence>